<protein>
    <submittedName>
        <fullName evidence="7">Uncharacterized protein</fullName>
    </submittedName>
</protein>
<dbReference type="EMBL" id="KN819345">
    <property type="protein sequence ID" value="KIJ14122.1"/>
    <property type="molecule type" value="Genomic_DNA"/>
</dbReference>
<gene>
    <name evidence="7" type="ORF">PAXINDRAFT_79778</name>
</gene>
<dbReference type="HOGENOM" id="CLU_2469741_0_0_1"/>
<dbReference type="Pfam" id="PF01222">
    <property type="entry name" value="ERG4_ERG24"/>
    <property type="match status" value="1"/>
</dbReference>
<keyword evidence="8" id="KW-1185">Reference proteome</keyword>
<comment type="subcellular location">
    <subcellularLocation>
        <location evidence="1">Membrane</location>
        <topology evidence="1">Multi-pass membrane protein</topology>
    </subcellularLocation>
</comment>
<dbReference type="GO" id="GO:0005789">
    <property type="term" value="C:endoplasmic reticulum membrane"/>
    <property type="evidence" value="ECO:0007669"/>
    <property type="project" value="TreeGrafter"/>
</dbReference>
<dbReference type="PANTHER" id="PTHR21257">
    <property type="entry name" value="DELTA(14)-STEROL REDUCTASE"/>
    <property type="match status" value="1"/>
</dbReference>
<comment type="similarity">
    <text evidence="2">Belongs to the ERG4/ERG24 family.</text>
</comment>
<keyword evidence="4 6" id="KW-1133">Transmembrane helix</keyword>
<dbReference type="InterPro" id="IPR001171">
    <property type="entry name" value="ERG24_DHCR-like"/>
</dbReference>
<name>A0A0C9U3R9_PAXIN</name>
<evidence type="ECO:0000313" key="7">
    <source>
        <dbReference type="EMBL" id="KIJ14122.1"/>
    </source>
</evidence>
<dbReference type="OrthoDB" id="10262235at2759"/>
<evidence type="ECO:0000256" key="4">
    <source>
        <dbReference type="ARBA" id="ARBA00022989"/>
    </source>
</evidence>
<evidence type="ECO:0000256" key="1">
    <source>
        <dbReference type="ARBA" id="ARBA00004141"/>
    </source>
</evidence>
<evidence type="ECO:0000256" key="6">
    <source>
        <dbReference type="SAM" id="Phobius"/>
    </source>
</evidence>
<dbReference type="AlphaFoldDB" id="A0A0C9U3R9"/>
<accession>A0A0C9U3R9</accession>
<reference evidence="7 8" key="1">
    <citation type="submission" date="2014-06" db="EMBL/GenBank/DDBJ databases">
        <authorList>
            <consortium name="DOE Joint Genome Institute"/>
            <person name="Kuo A."/>
            <person name="Kohler A."/>
            <person name="Nagy L.G."/>
            <person name="Floudas D."/>
            <person name="Copeland A."/>
            <person name="Barry K.W."/>
            <person name="Cichocki N."/>
            <person name="Veneault-Fourrey C."/>
            <person name="LaButti K."/>
            <person name="Lindquist E.A."/>
            <person name="Lipzen A."/>
            <person name="Lundell T."/>
            <person name="Morin E."/>
            <person name="Murat C."/>
            <person name="Sun H."/>
            <person name="Tunlid A."/>
            <person name="Henrissat B."/>
            <person name="Grigoriev I.V."/>
            <person name="Hibbett D.S."/>
            <person name="Martin F."/>
            <person name="Nordberg H.P."/>
            <person name="Cantor M.N."/>
            <person name="Hua S.X."/>
        </authorList>
    </citation>
    <scope>NUCLEOTIDE SEQUENCE [LARGE SCALE GENOMIC DNA]</scope>
    <source>
        <strain evidence="7 8">ATCC 200175</strain>
    </source>
</reference>
<dbReference type="GO" id="GO:0050613">
    <property type="term" value="F:Delta14-sterol reductase activity"/>
    <property type="evidence" value="ECO:0007669"/>
    <property type="project" value="TreeGrafter"/>
</dbReference>
<evidence type="ECO:0000256" key="3">
    <source>
        <dbReference type="ARBA" id="ARBA00022692"/>
    </source>
</evidence>
<organism evidence="7 8">
    <name type="scientific">Paxillus involutus ATCC 200175</name>
    <dbReference type="NCBI Taxonomy" id="664439"/>
    <lineage>
        <taxon>Eukaryota</taxon>
        <taxon>Fungi</taxon>
        <taxon>Dikarya</taxon>
        <taxon>Basidiomycota</taxon>
        <taxon>Agaricomycotina</taxon>
        <taxon>Agaricomycetes</taxon>
        <taxon>Agaricomycetidae</taxon>
        <taxon>Boletales</taxon>
        <taxon>Paxilineae</taxon>
        <taxon>Paxillaceae</taxon>
        <taxon>Paxillus</taxon>
    </lineage>
</organism>
<dbReference type="Proteomes" id="UP000053647">
    <property type="component" value="Unassembled WGS sequence"/>
</dbReference>
<evidence type="ECO:0000313" key="8">
    <source>
        <dbReference type="Proteomes" id="UP000053647"/>
    </source>
</evidence>
<reference evidence="8" key="2">
    <citation type="submission" date="2015-01" db="EMBL/GenBank/DDBJ databases">
        <title>Evolutionary Origins and Diversification of the Mycorrhizal Mutualists.</title>
        <authorList>
            <consortium name="DOE Joint Genome Institute"/>
            <consortium name="Mycorrhizal Genomics Consortium"/>
            <person name="Kohler A."/>
            <person name="Kuo A."/>
            <person name="Nagy L.G."/>
            <person name="Floudas D."/>
            <person name="Copeland A."/>
            <person name="Barry K.W."/>
            <person name="Cichocki N."/>
            <person name="Veneault-Fourrey C."/>
            <person name="LaButti K."/>
            <person name="Lindquist E.A."/>
            <person name="Lipzen A."/>
            <person name="Lundell T."/>
            <person name="Morin E."/>
            <person name="Murat C."/>
            <person name="Riley R."/>
            <person name="Ohm R."/>
            <person name="Sun H."/>
            <person name="Tunlid A."/>
            <person name="Henrissat B."/>
            <person name="Grigoriev I.V."/>
            <person name="Hibbett D.S."/>
            <person name="Martin F."/>
        </authorList>
    </citation>
    <scope>NUCLEOTIDE SEQUENCE [LARGE SCALE GENOMIC DNA]</scope>
    <source>
        <strain evidence="8">ATCC 200175</strain>
    </source>
</reference>
<evidence type="ECO:0000256" key="2">
    <source>
        <dbReference type="ARBA" id="ARBA00005402"/>
    </source>
</evidence>
<proteinExistence type="inferred from homology"/>
<sequence length="88" mass="10119">MDITTDGFRFMLSVRDLTWVPFMYSLQAQYLVFKPVELGMPSTVGIVGVNALGYWIFRDRNGEKNDFRNGKNPKNECEFFEGLTIVVS</sequence>
<feature type="transmembrane region" description="Helical" evidence="6">
    <location>
        <begin position="38"/>
        <end position="57"/>
    </location>
</feature>
<keyword evidence="3 6" id="KW-0812">Transmembrane</keyword>
<dbReference type="PANTHER" id="PTHR21257:SF52">
    <property type="entry name" value="DELTA(14)-STEROL REDUCTASE TM7SF2"/>
    <property type="match status" value="1"/>
</dbReference>
<dbReference type="GO" id="GO:0006696">
    <property type="term" value="P:ergosterol biosynthetic process"/>
    <property type="evidence" value="ECO:0007669"/>
    <property type="project" value="TreeGrafter"/>
</dbReference>
<keyword evidence="5 6" id="KW-0472">Membrane</keyword>
<evidence type="ECO:0000256" key="5">
    <source>
        <dbReference type="ARBA" id="ARBA00023136"/>
    </source>
</evidence>